<dbReference type="AlphaFoldDB" id="A0A0B6ZC34"/>
<reference evidence="1" key="1">
    <citation type="submission" date="2014-12" db="EMBL/GenBank/DDBJ databases">
        <title>Insight into the proteome of Arion vulgaris.</title>
        <authorList>
            <person name="Aradska J."/>
            <person name="Bulat T."/>
            <person name="Smidak R."/>
            <person name="Sarate P."/>
            <person name="Gangsoo J."/>
            <person name="Sialana F."/>
            <person name="Bilban M."/>
            <person name="Lubec G."/>
        </authorList>
    </citation>
    <scope>NUCLEOTIDE SEQUENCE</scope>
    <source>
        <tissue evidence="1">Skin</tissue>
    </source>
</reference>
<accession>A0A0B6ZC34</accession>
<proteinExistence type="predicted"/>
<organism evidence="1">
    <name type="scientific">Arion vulgaris</name>
    <dbReference type="NCBI Taxonomy" id="1028688"/>
    <lineage>
        <taxon>Eukaryota</taxon>
        <taxon>Metazoa</taxon>
        <taxon>Spiralia</taxon>
        <taxon>Lophotrochozoa</taxon>
        <taxon>Mollusca</taxon>
        <taxon>Gastropoda</taxon>
        <taxon>Heterobranchia</taxon>
        <taxon>Euthyneura</taxon>
        <taxon>Panpulmonata</taxon>
        <taxon>Eupulmonata</taxon>
        <taxon>Stylommatophora</taxon>
        <taxon>Helicina</taxon>
        <taxon>Arionoidea</taxon>
        <taxon>Arionidae</taxon>
        <taxon>Arion</taxon>
    </lineage>
</organism>
<name>A0A0B6ZC34_9EUPU</name>
<sequence length="51" mass="5955">MGQKNGGQQAIYTDTADFINICLCMILAMQWEAPGKVTNLCWWERKQNMFR</sequence>
<dbReference type="EMBL" id="HACG01019289">
    <property type="protein sequence ID" value="CEK66154.1"/>
    <property type="molecule type" value="Transcribed_RNA"/>
</dbReference>
<protein>
    <submittedName>
        <fullName evidence="1">Uncharacterized protein</fullName>
    </submittedName>
</protein>
<gene>
    <name evidence="1" type="primary">ORF57493</name>
</gene>
<evidence type="ECO:0000313" key="1">
    <source>
        <dbReference type="EMBL" id="CEK66154.1"/>
    </source>
</evidence>